<feature type="active site" evidence="2">
    <location>
        <position position="168"/>
    </location>
</feature>
<evidence type="ECO:0000256" key="2">
    <source>
        <dbReference type="PROSITE-ProRule" id="PRU10038"/>
    </source>
</evidence>
<reference evidence="4" key="2">
    <citation type="journal article" date="2024" name="Plant">
        <title>Genomic evolution and insights into agronomic trait innovations of Sesamum species.</title>
        <authorList>
            <person name="Miao H."/>
            <person name="Wang L."/>
            <person name="Qu L."/>
            <person name="Liu H."/>
            <person name="Sun Y."/>
            <person name="Le M."/>
            <person name="Wang Q."/>
            <person name="Wei S."/>
            <person name="Zheng Y."/>
            <person name="Lin W."/>
            <person name="Duan Y."/>
            <person name="Cao H."/>
            <person name="Xiong S."/>
            <person name="Wang X."/>
            <person name="Wei L."/>
            <person name="Li C."/>
            <person name="Ma Q."/>
            <person name="Ju M."/>
            <person name="Zhao R."/>
            <person name="Li G."/>
            <person name="Mu C."/>
            <person name="Tian Q."/>
            <person name="Mei H."/>
            <person name="Zhang T."/>
            <person name="Gao T."/>
            <person name="Zhang H."/>
        </authorList>
    </citation>
    <scope>NUCLEOTIDE SEQUENCE</scope>
    <source>
        <strain evidence="4">G01</strain>
    </source>
</reference>
<dbReference type="SUPFAM" id="SSF53474">
    <property type="entry name" value="alpha/beta-Hydrolases"/>
    <property type="match status" value="1"/>
</dbReference>
<accession>A0AAW2QNR7</accession>
<dbReference type="InterPro" id="IPR013094">
    <property type="entry name" value="AB_hydrolase_3"/>
</dbReference>
<dbReference type="InterPro" id="IPR033140">
    <property type="entry name" value="Lipase_GDXG_put_SER_AS"/>
</dbReference>
<dbReference type="PANTHER" id="PTHR23024:SF535">
    <property type="entry name" value="OS07G0162900 PROTEIN"/>
    <property type="match status" value="1"/>
</dbReference>
<evidence type="ECO:0000259" key="3">
    <source>
        <dbReference type="Pfam" id="PF07859"/>
    </source>
</evidence>
<comment type="caution">
    <text evidence="4">The sequence shown here is derived from an EMBL/GenBank/DDBJ whole genome shotgun (WGS) entry which is preliminary data.</text>
</comment>
<proteinExistence type="inferred from homology"/>
<name>A0AAW2QNR7_9LAMI</name>
<dbReference type="PANTHER" id="PTHR23024">
    <property type="entry name" value="ARYLACETAMIDE DEACETYLASE"/>
    <property type="match status" value="1"/>
</dbReference>
<gene>
    <name evidence="4" type="ORF">Sangu_0264500</name>
</gene>
<evidence type="ECO:0000313" key="4">
    <source>
        <dbReference type="EMBL" id="KAL0369464.1"/>
    </source>
</evidence>
<reference evidence="4" key="1">
    <citation type="submission" date="2020-06" db="EMBL/GenBank/DDBJ databases">
        <authorList>
            <person name="Li T."/>
            <person name="Hu X."/>
            <person name="Zhang T."/>
            <person name="Song X."/>
            <person name="Zhang H."/>
            <person name="Dai N."/>
            <person name="Sheng W."/>
            <person name="Hou X."/>
            <person name="Wei L."/>
        </authorList>
    </citation>
    <scope>NUCLEOTIDE SEQUENCE</scope>
    <source>
        <strain evidence="4">G01</strain>
        <tissue evidence="4">Leaf</tissue>
    </source>
</reference>
<dbReference type="PROSITE" id="PS01174">
    <property type="entry name" value="LIPASE_GDXG_SER"/>
    <property type="match status" value="1"/>
</dbReference>
<organism evidence="4">
    <name type="scientific">Sesamum angustifolium</name>
    <dbReference type="NCBI Taxonomy" id="2727405"/>
    <lineage>
        <taxon>Eukaryota</taxon>
        <taxon>Viridiplantae</taxon>
        <taxon>Streptophyta</taxon>
        <taxon>Embryophyta</taxon>
        <taxon>Tracheophyta</taxon>
        <taxon>Spermatophyta</taxon>
        <taxon>Magnoliopsida</taxon>
        <taxon>eudicotyledons</taxon>
        <taxon>Gunneridae</taxon>
        <taxon>Pentapetalae</taxon>
        <taxon>asterids</taxon>
        <taxon>lamiids</taxon>
        <taxon>Lamiales</taxon>
        <taxon>Pedaliaceae</taxon>
        <taxon>Sesamum</taxon>
    </lineage>
</organism>
<sequence>MSNTIGESPTAASAPPPPHEVEVLGRVLRVYSDGSIWRSDKPGIEVPVNDGSVLWKDVLFNATHNLHSGFLRLPLTKLQFLLLPRRRLLHLFQDVAALPQLLFEAVLRAPSRDHLPDYRLAPENRLPAAIEDGYGAVKWLQAQAVAEEPDTWLTEVVDFSRVFISGDSSGGNIAHNLAVRLGAGSGELAPVRVRGYVYLAPFFGGSVRTRSEAEGPKEAPLTLELVDRFWRLSIPAGETTDHPLVNPFGPNSPNLEKMDLDPILVVVGGSDLLKDRAGEYAEKLKKWGKKVEYVEFEGEQHDFFTTNPNSEPAKQVIILINKFIVANSI</sequence>
<comment type="similarity">
    <text evidence="1">Belongs to the 'GDXG' lipolytic enzyme family.</text>
</comment>
<dbReference type="Pfam" id="PF07859">
    <property type="entry name" value="Abhydrolase_3"/>
    <property type="match status" value="1"/>
</dbReference>
<dbReference type="AlphaFoldDB" id="A0AAW2QNR7"/>
<feature type="domain" description="Alpha/beta hydrolase fold-3" evidence="3">
    <location>
        <begin position="115"/>
        <end position="304"/>
    </location>
</feature>
<dbReference type="Gene3D" id="3.40.50.1820">
    <property type="entry name" value="alpha/beta hydrolase"/>
    <property type="match status" value="1"/>
</dbReference>
<protein>
    <submittedName>
        <fullName evidence="4">Carboxylesterase 15</fullName>
    </submittedName>
</protein>
<dbReference type="GO" id="GO:0016787">
    <property type="term" value="F:hydrolase activity"/>
    <property type="evidence" value="ECO:0007669"/>
    <property type="project" value="InterPro"/>
</dbReference>
<dbReference type="InterPro" id="IPR029058">
    <property type="entry name" value="AB_hydrolase_fold"/>
</dbReference>
<dbReference type="EMBL" id="JACGWK010000002">
    <property type="protein sequence ID" value="KAL0369464.1"/>
    <property type="molecule type" value="Genomic_DNA"/>
</dbReference>
<dbReference type="InterPro" id="IPR050466">
    <property type="entry name" value="Carboxylest/Gibb_receptor"/>
</dbReference>
<evidence type="ECO:0000256" key="1">
    <source>
        <dbReference type="ARBA" id="ARBA00010515"/>
    </source>
</evidence>